<sequence length="144" mass="15544">MLTTPLCRRPIHCHSADSSGYGLGFQPTTLHTAERGETYSSSLQSISRTTVSTRGQCTTILLRSTTRPVLESTTIQPISQSVPQSTPATTSASDCLCAGTTPAVGRRLLTLRLPWYPDRSTVLPILLLLLKGFGILLACRSKVQ</sequence>
<proteinExistence type="predicted"/>
<protein>
    <submittedName>
        <fullName evidence="1">Uncharacterized protein</fullName>
    </submittedName>
</protein>
<gene>
    <name evidence="1" type="ORF">CPB84DRAFT_579375</name>
</gene>
<dbReference type="EMBL" id="JADNYJ010000215">
    <property type="protein sequence ID" value="KAF8874392.1"/>
    <property type="molecule type" value="Genomic_DNA"/>
</dbReference>
<dbReference type="Proteomes" id="UP000724874">
    <property type="component" value="Unassembled WGS sequence"/>
</dbReference>
<name>A0A9P5N8C3_GYMJU</name>
<organism evidence="1 2">
    <name type="scientific">Gymnopilus junonius</name>
    <name type="common">Spectacular rustgill mushroom</name>
    <name type="synonym">Gymnopilus spectabilis subsp. junonius</name>
    <dbReference type="NCBI Taxonomy" id="109634"/>
    <lineage>
        <taxon>Eukaryota</taxon>
        <taxon>Fungi</taxon>
        <taxon>Dikarya</taxon>
        <taxon>Basidiomycota</taxon>
        <taxon>Agaricomycotina</taxon>
        <taxon>Agaricomycetes</taxon>
        <taxon>Agaricomycetidae</taxon>
        <taxon>Agaricales</taxon>
        <taxon>Agaricineae</taxon>
        <taxon>Hymenogastraceae</taxon>
        <taxon>Gymnopilus</taxon>
    </lineage>
</organism>
<evidence type="ECO:0000313" key="1">
    <source>
        <dbReference type="EMBL" id="KAF8874392.1"/>
    </source>
</evidence>
<reference evidence="1" key="1">
    <citation type="submission" date="2020-11" db="EMBL/GenBank/DDBJ databases">
        <authorList>
            <consortium name="DOE Joint Genome Institute"/>
            <person name="Ahrendt S."/>
            <person name="Riley R."/>
            <person name="Andreopoulos W."/>
            <person name="LaButti K."/>
            <person name="Pangilinan J."/>
            <person name="Ruiz-duenas F.J."/>
            <person name="Barrasa J.M."/>
            <person name="Sanchez-Garcia M."/>
            <person name="Camarero S."/>
            <person name="Miyauchi S."/>
            <person name="Serrano A."/>
            <person name="Linde D."/>
            <person name="Babiker R."/>
            <person name="Drula E."/>
            <person name="Ayuso-Fernandez I."/>
            <person name="Pacheco R."/>
            <person name="Padilla G."/>
            <person name="Ferreira P."/>
            <person name="Barriuso J."/>
            <person name="Kellner H."/>
            <person name="Castanera R."/>
            <person name="Alfaro M."/>
            <person name="Ramirez L."/>
            <person name="Pisabarro A.G."/>
            <person name="Kuo A."/>
            <person name="Tritt A."/>
            <person name="Lipzen A."/>
            <person name="He G."/>
            <person name="Yan M."/>
            <person name="Ng V."/>
            <person name="Cullen D."/>
            <person name="Martin F."/>
            <person name="Rosso M.-N."/>
            <person name="Henrissat B."/>
            <person name="Hibbett D."/>
            <person name="Martinez A.T."/>
            <person name="Grigoriev I.V."/>
        </authorList>
    </citation>
    <scope>NUCLEOTIDE SEQUENCE</scope>
    <source>
        <strain evidence="1">AH 44721</strain>
    </source>
</reference>
<comment type="caution">
    <text evidence="1">The sequence shown here is derived from an EMBL/GenBank/DDBJ whole genome shotgun (WGS) entry which is preliminary data.</text>
</comment>
<evidence type="ECO:0000313" key="2">
    <source>
        <dbReference type="Proteomes" id="UP000724874"/>
    </source>
</evidence>
<keyword evidence="2" id="KW-1185">Reference proteome</keyword>
<dbReference type="AlphaFoldDB" id="A0A9P5N8C3"/>
<accession>A0A9P5N8C3</accession>